<evidence type="ECO:0000256" key="1">
    <source>
        <dbReference type="ARBA" id="ARBA00009794"/>
    </source>
</evidence>
<evidence type="ECO:0000256" key="2">
    <source>
        <dbReference type="ARBA" id="ARBA00017035"/>
    </source>
</evidence>
<evidence type="ECO:0000259" key="9">
    <source>
        <dbReference type="Pfam" id="PF04981"/>
    </source>
</evidence>
<dbReference type="EMBL" id="KQ242380">
    <property type="protein sequence ID" value="KNC79022.1"/>
    <property type="molecule type" value="Genomic_DNA"/>
</dbReference>
<dbReference type="GO" id="GO:0005737">
    <property type="term" value="C:cytoplasm"/>
    <property type="evidence" value="ECO:0007669"/>
    <property type="project" value="UniProtKB-SubCell"/>
</dbReference>
<feature type="domain" description="Nmd3 N-terminal" evidence="9">
    <location>
        <begin position="18"/>
        <end position="246"/>
    </location>
</feature>
<dbReference type="PANTHER" id="PTHR12746:SF2">
    <property type="entry name" value="60S RIBOSOMAL EXPORT PROTEIN NMD3"/>
    <property type="match status" value="1"/>
</dbReference>
<comment type="subcellular location">
    <subcellularLocation>
        <location evidence="7">Cytoplasm</location>
    </subcellularLocation>
    <subcellularLocation>
        <location evidence="7">Nucleus</location>
    </subcellularLocation>
</comment>
<dbReference type="InterPro" id="IPR007064">
    <property type="entry name" value="Nmd3_N"/>
</dbReference>
<dbReference type="OrthoDB" id="203821at2759"/>
<dbReference type="InterPro" id="IPR048899">
    <property type="entry name" value="NMD_SH3"/>
</dbReference>
<feature type="domain" description="60S ribosomal export protein NMD3 OB-fold" evidence="10">
    <location>
        <begin position="313"/>
        <end position="398"/>
    </location>
</feature>
<dbReference type="GO" id="GO:0043023">
    <property type="term" value="F:ribosomal large subunit binding"/>
    <property type="evidence" value="ECO:0007669"/>
    <property type="project" value="InterPro"/>
</dbReference>
<evidence type="ECO:0000313" key="13">
    <source>
        <dbReference type="Proteomes" id="UP000054560"/>
    </source>
</evidence>
<proteinExistence type="inferred from homology"/>
<gene>
    <name evidence="12" type="ORF">SARC_08579</name>
</gene>
<keyword evidence="13" id="KW-1185">Reference proteome</keyword>
<evidence type="ECO:0000256" key="7">
    <source>
        <dbReference type="RuleBase" id="RU364108"/>
    </source>
</evidence>
<dbReference type="GO" id="GO:0015031">
    <property type="term" value="P:protein transport"/>
    <property type="evidence" value="ECO:0007669"/>
    <property type="project" value="UniProtKB-KW"/>
</dbReference>
<dbReference type="eggNOG" id="KOG2613">
    <property type="taxonomic scope" value="Eukaryota"/>
</dbReference>
<reference evidence="12 13" key="1">
    <citation type="submission" date="2011-02" db="EMBL/GenBank/DDBJ databases">
        <title>The Genome Sequence of Sphaeroforma arctica JP610.</title>
        <authorList>
            <consortium name="The Broad Institute Genome Sequencing Platform"/>
            <person name="Russ C."/>
            <person name="Cuomo C."/>
            <person name="Young S.K."/>
            <person name="Zeng Q."/>
            <person name="Gargeya S."/>
            <person name="Alvarado L."/>
            <person name="Berlin A."/>
            <person name="Chapman S.B."/>
            <person name="Chen Z."/>
            <person name="Freedman E."/>
            <person name="Gellesch M."/>
            <person name="Goldberg J."/>
            <person name="Griggs A."/>
            <person name="Gujja S."/>
            <person name="Heilman E."/>
            <person name="Heiman D."/>
            <person name="Howarth C."/>
            <person name="Mehta T."/>
            <person name="Neiman D."/>
            <person name="Pearson M."/>
            <person name="Roberts A."/>
            <person name="Saif S."/>
            <person name="Shea T."/>
            <person name="Shenoy N."/>
            <person name="Sisk P."/>
            <person name="Stolte C."/>
            <person name="Sykes S."/>
            <person name="White J."/>
            <person name="Yandava C."/>
            <person name="Burger G."/>
            <person name="Gray M.W."/>
            <person name="Holland P.W.H."/>
            <person name="King N."/>
            <person name="Lang F.B.F."/>
            <person name="Roger A.J."/>
            <person name="Ruiz-Trillo I."/>
            <person name="Haas B."/>
            <person name="Nusbaum C."/>
            <person name="Birren B."/>
        </authorList>
    </citation>
    <scope>NUCLEOTIDE SEQUENCE [LARGE SCALE GENOMIC DNA]</scope>
    <source>
        <strain evidence="12 13">JP610</strain>
    </source>
</reference>
<dbReference type="InterPro" id="IPR048898">
    <property type="entry name" value="OB_NMD3"/>
</dbReference>
<feature type="region of interest" description="Disordered" evidence="8">
    <location>
        <begin position="500"/>
        <end position="522"/>
    </location>
</feature>
<dbReference type="GeneID" id="25909083"/>
<evidence type="ECO:0000259" key="10">
    <source>
        <dbReference type="Pfam" id="PF21192"/>
    </source>
</evidence>
<sequence>MEYLDTTGAAVGQQRILCCICGTSIAPNDANMCVPCIRSRVDITEGIPKQMTIYFCRGCDRYLQPPEHWIACDLESRELLALCLKRLKGLNKVRLIDAGFIWTEPHSKRIKVKVTIQKEAFADTVLQQEFVVEFTVHNQTCDDCHRTAAKDHWNAVVQLRQKVNHKRTFYYLEQLIIKHRAHTKTVNIKECADGLDFYFESRSDAVKLVDFLGSTVPIKMKSSERLISSDVQNSTANFKFTLSVEIMPICKEDAVCLPKKLAKSLGSISQLLICTRVGTNITLMDPQTLQNCELSNNVFWRQPFKALRSHANLSEYIVLDIDLSGQRKGKYALADVEVARACDFGVNDNTYMTKTHIGHLLNVGDSAMGYDLTFINVNDNAFEELDPARVPYVILVKKHYPARRKVNKKRFWKLENLTKIKEDAGEKKKKETNEEMQYELFLRDLEENPELRANVNLYREAGVDENTQTRVTHNEDGEEIEEDFPEVELTELLSALAIEEAAAPQGMSTRHEPLGEDMDMLE</sequence>
<comment type="function">
    <text evidence="7">Acts as an adapter for the XPO1/CRM1-mediated export of the 60S ribosomal subunit.</text>
</comment>
<dbReference type="Proteomes" id="UP000054560">
    <property type="component" value="Unassembled WGS sequence"/>
</dbReference>
<dbReference type="InterPro" id="IPR039768">
    <property type="entry name" value="Nmd3"/>
</dbReference>
<evidence type="ECO:0000256" key="3">
    <source>
        <dbReference type="ARBA" id="ARBA00022448"/>
    </source>
</evidence>
<evidence type="ECO:0000256" key="8">
    <source>
        <dbReference type="SAM" id="MobiDB-lite"/>
    </source>
</evidence>
<dbReference type="STRING" id="667725.A0A0L0FQG9"/>
<evidence type="ECO:0000256" key="4">
    <source>
        <dbReference type="ARBA" id="ARBA00022490"/>
    </source>
</evidence>
<dbReference type="PANTHER" id="PTHR12746">
    <property type="entry name" value="NONSENSE-MEDIATED MRNA DECAY PROTEIN 3"/>
    <property type="match status" value="1"/>
</dbReference>
<feature type="domain" description="60S ribosomal export protein NMD3 SH3" evidence="11">
    <location>
        <begin position="249"/>
        <end position="296"/>
    </location>
</feature>
<evidence type="ECO:0000256" key="5">
    <source>
        <dbReference type="ARBA" id="ARBA00022927"/>
    </source>
</evidence>
<dbReference type="GO" id="GO:0000055">
    <property type="term" value="P:ribosomal large subunit export from nucleus"/>
    <property type="evidence" value="ECO:0007669"/>
    <property type="project" value="TreeGrafter"/>
</dbReference>
<keyword evidence="5 7" id="KW-0653">Protein transport</keyword>
<organism evidence="12 13">
    <name type="scientific">Sphaeroforma arctica JP610</name>
    <dbReference type="NCBI Taxonomy" id="667725"/>
    <lineage>
        <taxon>Eukaryota</taxon>
        <taxon>Ichthyosporea</taxon>
        <taxon>Ichthyophonida</taxon>
        <taxon>Sphaeroforma</taxon>
    </lineage>
</organism>
<comment type="similarity">
    <text evidence="1 7">Belongs to the NMD3 family.</text>
</comment>
<keyword evidence="3 7" id="KW-0813">Transport</keyword>
<dbReference type="AlphaFoldDB" id="A0A0L0FQG9"/>
<dbReference type="RefSeq" id="XP_014152924.1">
    <property type="nucleotide sequence ID" value="XM_014297449.1"/>
</dbReference>
<dbReference type="Pfam" id="PF04981">
    <property type="entry name" value="NMD3"/>
    <property type="match status" value="1"/>
</dbReference>
<dbReference type="Pfam" id="PF21192">
    <property type="entry name" value="OB_NMD3"/>
    <property type="match status" value="1"/>
</dbReference>
<protein>
    <recommendedName>
        <fullName evidence="2 7">60S ribosomal export protein NMD3</fullName>
    </recommendedName>
</protein>
<keyword evidence="6 7" id="KW-0539">Nucleus</keyword>
<accession>A0A0L0FQG9</accession>
<evidence type="ECO:0000256" key="6">
    <source>
        <dbReference type="ARBA" id="ARBA00023242"/>
    </source>
</evidence>
<keyword evidence="4 7" id="KW-0963">Cytoplasm</keyword>
<evidence type="ECO:0000313" key="12">
    <source>
        <dbReference type="EMBL" id="KNC79022.1"/>
    </source>
</evidence>
<evidence type="ECO:0000259" key="11">
    <source>
        <dbReference type="Pfam" id="PF21193"/>
    </source>
</evidence>
<name>A0A0L0FQG9_9EUKA</name>
<dbReference type="GO" id="GO:0005634">
    <property type="term" value="C:nucleus"/>
    <property type="evidence" value="ECO:0007669"/>
    <property type="project" value="UniProtKB-SubCell"/>
</dbReference>
<dbReference type="Pfam" id="PF21193">
    <property type="entry name" value="NMD_SH3"/>
    <property type="match status" value="1"/>
</dbReference>